<gene>
    <name evidence="2" type="ORF">HAX54_030748</name>
</gene>
<comment type="caution">
    <text evidence="2">The sequence shown here is derived from an EMBL/GenBank/DDBJ whole genome shotgun (WGS) entry which is preliminary data.</text>
</comment>
<reference evidence="2 3" key="1">
    <citation type="journal article" date="2021" name="BMC Genomics">
        <title>Datura genome reveals duplications of psychoactive alkaloid biosynthetic genes and high mutation rate following tissue culture.</title>
        <authorList>
            <person name="Rajewski A."/>
            <person name="Carter-House D."/>
            <person name="Stajich J."/>
            <person name="Litt A."/>
        </authorList>
    </citation>
    <scope>NUCLEOTIDE SEQUENCE [LARGE SCALE GENOMIC DNA]</scope>
    <source>
        <strain evidence="2">AR-01</strain>
    </source>
</reference>
<dbReference type="Proteomes" id="UP000823775">
    <property type="component" value="Unassembled WGS sequence"/>
</dbReference>
<proteinExistence type="predicted"/>
<feature type="region of interest" description="Disordered" evidence="1">
    <location>
        <begin position="191"/>
        <end position="216"/>
    </location>
</feature>
<sequence>MTQKFNKGKGVSSSCHGNKRSRETQDAPMEDESMPKQSLRHYGIHWLMEKHVNHVPRERVCLVFALITGRPVNVGVIIKDVLRRERKGLDLTKTKEIKGIQGLVLSISERNVLIHNALSHLYDMQVLQLRMSGVMEEKLWQLNMDYPSSEHLRSLCSIGPNLEEPFDDDDATNDKPTGAMACYAQARSTHGVARHTSIPTRQEAQHTGNVKATKNAIPIQVGTEVAKSNPSRRRNNEDLIYGSPMILSTVSC</sequence>
<keyword evidence="3" id="KW-1185">Reference proteome</keyword>
<dbReference type="EMBL" id="JACEIK010003865">
    <property type="protein sequence ID" value="MCD9643346.1"/>
    <property type="molecule type" value="Genomic_DNA"/>
</dbReference>
<feature type="compositionally biased region" description="Polar residues" evidence="1">
    <location>
        <begin position="197"/>
        <end position="212"/>
    </location>
</feature>
<feature type="region of interest" description="Disordered" evidence="1">
    <location>
        <begin position="1"/>
        <end position="35"/>
    </location>
</feature>
<protein>
    <submittedName>
        <fullName evidence="2">Uncharacterized protein</fullName>
    </submittedName>
</protein>
<organism evidence="2 3">
    <name type="scientific">Datura stramonium</name>
    <name type="common">Jimsonweed</name>
    <name type="synonym">Common thornapple</name>
    <dbReference type="NCBI Taxonomy" id="4076"/>
    <lineage>
        <taxon>Eukaryota</taxon>
        <taxon>Viridiplantae</taxon>
        <taxon>Streptophyta</taxon>
        <taxon>Embryophyta</taxon>
        <taxon>Tracheophyta</taxon>
        <taxon>Spermatophyta</taxon>
        <taxon>Magnoliopsida</taxon>
        <taxon>eudicotyledons</taxon>
        <taxon>Gunneridae</taxon>
        <taxon>Pentapetalae</taxon>
        <taxon>asterids</taxon>
        <taxon>lamiids</taxon>
        <taxon>Solanales</taxon>
        <taxon>Solanaceae</taxon>
        <taxon>Solanoideae</taxon>
        <taxon>Datureae</taxon>
        <taxon>Datura</taxon>
    </lineage>
</organism>
<evidence type="ECO:0000256" key="1">
    <source>
        <dbReference type="SAM" id="MobiDB-lite"/>
    </source>
</evidence>
<name>A0ABS8V860_DATST</name>
<accession>A0ABS8V860</accession>
<evidence type="ECO:0000313" key="2">
    <source>
        <dbReference type="EMBL" id="MCD9643346.1"/>
    </source>
</evidence>
<evidence type="ECO:0000313" key="3">
    <source>
        <dbReference type="Proteomes" id="UP000823775"/>
    </source>
</evidence>
<feature type="compositionally biased region" description="Polar residues" evidence="1">
    <location>
        <begin position="1"/>
        <end position="16"/>
    </location>
</feature>